<evidence type="ECO:0000313" key="8">
    <source>
        <dbReference type="Proteomes" id="UP000298860"/>
    </source>
</evidence>
<protein>
    <submittedName>
        <fullName evidence="7">ABC transporter substrate-binding protein</fullName>
    </submittedName>
</protein>
<dbReference type="Pfam" id="PF00497">
    <property type="entry name" value="SBP_bac_3"/>
    <property type="match status" value="1"/>
</dbReference>
<feature type="signal peptide" evidence="5">
    <location>
        <begin position="1"/>
        <end position="21"/>
    </location>
</feature>
<reference evidence="8" key="1">
    <citation type="submission" date="2019-04" db="EMBL/GenBank/DDBJ databases">
        <title>Draft genome sequence of Pseudonocardiaceae bacterium SL3-2-4.</title>
        <authorList>
            <person name="Ningsih F."/>
            <person name="Yokota A."/>
            <person name="Sakai Y."/>
            <person name="Nanatani K."/>
            <person name="Yabe S."/>
            <person name="Oetari A."/>
            <person name="Sjamsuridzal W."/>
        </authorList>
    </citation>
    <scope>NUCLEOTIDE SEQUENCE [LARGE SCALE GENOMIC DNA]</scope>
    <source>
        <strain evidence="8">SL3-2-4</strain>
    </source>
</reference>
<comment type="caution">
    <text evidence="7">The sequence shown here is derived from an EMBL/GenBank/DDBJ whole genome shotgun (WGS) entry which is preliminary data.</text>
</comment>
<dbReference type="GO" id="GO:0005576">
    <property type="term" value="C:extracellular region"/>
    <property type="evidence" value="ECO:0007669"/>
    <property type="project" value="TreeGrafter"/>
</dbReference>
<dbReference type="Gene3D" id="3.40.190.10">
    <property type="entry name" value="Periplasmic binding protein-like II"/>
    <property type="match status" value="2"/>
</dbReference>
<dbReference type="GO" id="GO:0006865">
    <property type="term" value="P:amino acid transport"/>
    <property type="evidence" value="ECO:0007669"/>
    <property type="project" value="TreeGrafter"/>
</dbReference>
<proteinExistence type="inferred from homology"/>
<comment type="similarity">
    <text evidence="1 4">Belongs to the bacterial solute-binding protein 3 family.</text>
</comment>
<dbReference type="PROSITE" id="PS01039">
    <property type="entry name" value="SBP_BACTERIAL_3"/>
    <property type="match status" value="1"/>
</dbReference>
<dbReference type="RefSeq" id="WP_137812859.1">
    <property type="nucleotide sequence ID" value="NZ_BJFL01000004.1"/>
</dbReference>
<evidence type="ECO:0000256" key="3">
    <source>
        <dbReference type="ARBA" id="ARBA00022729"/>
    </source>
</evidence>
<evidence type="ECO:0000256" key="1">
    <source>
        <dbReference type="ARBA" id="ARBA00010333"/>
    </source>
</evidence>
<evidence type="ECO:0000256" key="2">
    <source>
        <dbReference type="ARBA" id="ARBA00022448"/>
    </source>
</evidence>
<evidence type="ECO:0000256" key="5">
    <source>
        <dbReference type="SAM" id="SignalP"/>
    </source>
</evidence>
<evidence type="ECO:0000313" key="7">
    <source>
        <dbReference type="EMBL" id="GDY29690.1"/>
    </source>
</evidence>
<dbReference type="SMART" id="SM00062">
    <property type="entry name" value="PBPb"/>
    <property type="match status" value="1"/>
</dbReference>
<evidence type="ECO:0000256" key="4">
    <source>
        <dbReference type="RuleBase" id="RU003744"/>
    </source>
</evidence>
<dbReference type="InterPro" id="IPR051455">
    <property type="entry name" value="Bact_solute-bind_prot3"/>
</dbReference>
<sequence length="278" mass="29541">MRASRWVRCGVVAAMVALVGACGGGGATDDNSALGHARSGKLTIGVARDQPGLGFRDLNGHYGGLDVDVARYVAKELGVDESGITWKDTQMEQRGTMITSGAVDFVIDAYSITDGRKQTITFAGPYFIAGQDLLVRLDDHSITGPETLNGKKLCSVKGTTSAQAVKDRFAKGTQLVEYNRFSDCVTALLASIVDAVTTDDTILAGYAAQNPELLRVVGKPFTQERYGIGLKKGDNASRDAINAAIEKMISSGAWRDIVQRNLGGGGYKIPPPPQVTER</sequence>
<dbReference type="OrthoDB" id="9807888at2"/>
<name>A0A4D4J3K9_9PSEU</name>
<dbReference type="Proteomes" id="UP000298860">
    <property type="component" value="Unassembled WGS sequence"/>
</dbReference>
<evidence type="ECO:0000259" key="6">
    <source>
        <dbReference type="SMART" id="SM00062"/>
    </source>
</evidence>
<organism evidence="7 8">
    <name type="scientific">Gandjariella thermophila</name>
    <dbReference type="NCBI Taxonomy" id="1931992"/>
    <lineage>
        <taxon>Bacteria</taxon>
        <taxon>Bacillati</taxon>
        <taxon>Actinomycetota</taxon>
        <taxon>Actinomycetes</taxon>
        <taxon>Pseudonocardiales</taxon>
        <taxon>Pseudonocardiaceae</taxon>
        <taxon>Gandjariella</taxon>
    </lineage>
</organism>
<dbReference type="PANTHER" id="PTHR30085">
    <property type="entry name" value="AMINO ACID ABC TRANSPORTER PERMEASE"/>
    <property type="match status" value="1"/>
</dbReference>
<keyword evidence="3 5" id="KW-0732">Signal</keyword>
<keyword evidence="2" id="KW-0813">Transport</keyword>
<dbReference type="SUPFAM" id="SSF53850">
    <property type="entry name" value="Periplasmic binding protein-like II"/>
    <property type="match status" value="1"/>
</dbReference>
<accession>A0A4D4J3K9</accession>
<feature type="domain" description="Solute-binding protein family 3/N-terminal" evidence="6">
    <location>
        <begin position="41"/>
        <end position="265"/>
    </location>
</feature>
<keyword evidence="8" id="KW-1185">Reference proteome</keyword>
<dbReference type="InterPro" id="IPR018313">
    <property type="entry name" value="SBP_3_CS"/>
</dbReference>
<dbReference type="CDD" id="cd13690">
    <property type="entry name" value="PBP2_GluB"/>
    <property type="match status" value="1"/>
</dbReference>
<feature type="chain" id="PRO_5039509360" evidence="5">
    <location>
        <begin position="22"/>
        <end position="278"/>
    </location>
</feature>
<dbReference type="GO" id="GO:0030288">
    <property type="term" value="C:outer membrane-bounded periplasmic space"/>
    <property type="evidence" value="ECO:0007669"/>
    <property type="project" value="TreeGrafter"/>
</dbReference>
<gene>
    <name evidence="7" type="ORF">GTS_13230</name>
</gene>
<dbReference type="PROSITE" id="PS51257">
    <property type="entry name" value="PROKAR_LIPOPROTEIN"/>
    <property type="match status" value="1"/>
</dbReference>
<dbReference type="PANTHER" id="PTHR30085:SF6">
    <property type="entry name" value="ABC TRANSPORTER GLUTAMINE-BINDING PROTEIN GLNH"/>
    <property type="match status" value="1"/>
</dbReference>
<dbReference type="EMBL" id="BJFL01000004">
    <property type="protein sequence ID" value="GDY29690.1"/>
    <property type="molecule type" value="Genomic_DNA"/>
</dbReference>
<dbReference type="InterPro" id="IPR001638">
    <property type="entry name" value="Solute-binding_3/MltF_N"/>
</dbReference>
<dbReference type="AlphaFoldDB" id="A0A4D4J3K9"/>